<keyword evidence="7" id="KW-0393">Immunoglobulin domain</keyword>
<evidence type="ECO:0000256" key="4">
    <source>
        <dbReference type="ARBA" id="ARBA00022729"/>
    </source>
</evidence>
<dbReference type="RefSeq" id="WP_153284168.1">
    <property type="nucleotide sequence ID" value="NZ_CP045644.1"/>
</dbReference>
<dbReference type="InterPro" id="IPR016148">
    <property type="entry name" value="Pili_assmbl_chaperone_C"/>
</dbReference>
<gene>
    <name evidence="12" type="ORF">GFK26_23960</name>
</gene>
<dbReference type="InterPro" id="IPR018046">
    <property type="entry name" value="Pili_assmbl_chaperone_CS"/>
</dbReference>
<dbReference type="Pfam" id="PF00345">
    <property type="entry name" value="PapD_N"/>
    <property type="match status" value="1"/>
</dbReference>
<dbReference type="Proteomes" id="UP000326780">
    <property type="component" value="Chromosome"/>
</dbReference>
<dbReference type="GO" id="GO:0030288">
    <property type="term" value="C:outer membrane-bounded periplasmic space"/>
    <property type="evidence" value="ECO:0007669"/>
    <property type="project" value="InterPro"/>
</dbReference>
<keyword evidence="5" id="KW-0574">Periplasm</keyword>
<evidence type="ECO:0000313" key="12">
    <source>
        <dbReference type="EMBL" id="QFZ85603.1"/>
    </source>
</evidence>
<dbReference type="PROSITE" id="PS00635">
    <property type="entry name" value="PILI_CHAPERONE"/>
    <property type="match status" value="1"/>
</dbReference>
<name>A0A5Q0M822_VARPD</name>
<dbReference type="Pfam" id="PF02753">
    <property type="entry name" value="PapD_C"/>
    <property type="match status" value="1"/>
</dbReference>
<evidence type="ECO:0000256" key="6">
    <source>
        <dbReference type="ARBA" id="ARBA00023186"/>
    </source>
</evidence>
<keyword evidence="6 8" id="KW-0143">Chaperone</keyword>
<protein>
    <submittedName>
        <fullName evidence="12">Fimbria/pilus periplasmic chaperone</fullName>
    </submittedName>
</protein>
<evidence type="ECO:0000256" key="5">
    <source>
        <dbReference type="ARBA" id="ARBA00022764"/>
    </source>
</evidence>
<evidence type="ECO:0000256" key="1">
    <source>
        <dbReference type="ARBA" id="ARBA00004418"/>
    </source>
</evidence>
<evidence type="ECO:0000256" key="2">
    <source>
        <dbReference type="ARBA" id="ARBA00007399"/>
    </source>
</evidence>
<evidence type="ECO:0000256" key="7">
    <source>
        <dbReference type="ARBA" id="ARBA00023319"/>
    </source>
</evidence>
<dbReference type="PANTHER" id="PTHR30251">
    <property type="entry name" value="PILUS ASSEMBLY CHAPERONE"/>
    <property type="match status" value="1"/>
</dbReference>
<dbReference type="InterPro" id="IPR036316">
    <property type="entry name" value="Pili_assmbl_chap_C_dom_sf"/>
</dbReference>
<proteinExistence type="inferred from homology"/>
<feature type="signal peptide" evidence="9">
    <location>
        <begin position="1"/>
        <end position="28"/>
    </location>
</feature>
<dbReference type="InterPro" id="IPR001829">
    <property type="entry name" value="Pili_assmbl_chaperone_bac"/>
</dbReference>
<dbReference type="EMBL" id="CP045644">
    <property type="protein sequence ID" value="QFZ85603.1"/>
    <property type="molecule type" value="Genomic_DNA"/>
</dbReference>
<evidence type="ECO:0000256" key="3">
    <source>
        <dbReference type="ARBA" id="ARBA00022558"/>
    </source>
</evidence>
<dbReference type="InterPro" id="IPR050643">
    <property type="entry name" value="Periplasmic_pilus_chap"/>
</dbReference>
<dbReference type="PANTHER" id="PTHR30251:SF2">
    <property type="entry name" value="FIMBRIAL CHAPERONE YADV-RELATED"/>
    <property type="match status" value="1"/>
</dbReference>
<feature type="domain" description="Pili assembly chaperone N-terminal" evidence="10">
    <location>
        <begin position="30"/>
        <end position="148"/>
    </location>
</feature>
<evidence type="ECO:0000313" key="13">
    <source>
        <dbReference type="Proteomes" id="UP000326780"/>
    </source>
</evidence>
<sequence length="247" mass="26814">MKKMFRKLCILAAIGAGLGANLANVAHASVIIEGTRVIFPGQEREVTLKVKNTGKQPGLVQAWFDEGDPSVAPEKLDVPFTLTPAVFRLDPDKGQTLRIIYTKEPLAQDRETMYWLNVLEVPPKSDAANQLQLAFRSRIKLMFRPQGLPGSSEEAPAQVSWEVVPADTGKGYALRASNPTPYHVNLGELELVVGGKRFDAGAGYVPPLGSQLFPLGGLNERPVGDARIDYSAINDFGGPVKGQRPVR</sequence>
<dbReference type="InterPro" id="IPR016147">
    <property type="entry name" value="Pili_assmbl_chaperone_N"/>
</dbReference>
<comment type="subcellular location">
    <subcellularLocation>
        <location evidence="1 8">Periplasm</location>
    </subcellularLocation>
</comment>
<comment type="similarity">
    <text evidence="2 8">Belongs to the periplasmic pilus chaperone family.</text>
</comment>
<dbReference type="InterPro" id="IPR013783">
    <property type="entry name" value="Ig-like_fold"/>
</dbReference>
<dbReference type="PRINTS" id="PR00969">
    <property type="entry name" value="CHAPERONPILI"/>
</dbReference>
<feature type="domain" description="Pili assembly chaperone C-terminal" evidence="11">
    <location>
        <begin position="177"/>
        <end position="240"/>
    </location>
</feature>
<evidence type="ECO:0000259" key="11">
    <source>
        <dbReference type="Pfam" id="PF02753"/>
    </source>
</evidence>
<keyword evidence="3" id="KW-1029">Fimbrium biogenesis</keyword>
<dbReference type="FunFam" id="2.60.40.10:FF:000458">
    <property type="entry name" value="Molecular chaperone FimC"/>
    <property type="match status" value="1"/>
</dbReference>
<dbReference type="GO" id="GO:0071555">
    <property type="term" value="P:cell wall organization"/>
    <property type="evidence" value="ECO:0007669"/>
    <property type="project" value="InterPro"/>
</dbReference>
<accession>A0A5Q0M822</accession>
<keyword evidence="4 9" id="KW-0732">Signal</keyword>
<evidence type="ECO:0000259" key="10">
    <source>
        <dbReference type="Pfam" id="PF00345"/>
    </source>
</evidence>
<organism evidence="12 13">
    <name type="scientific">Variovorax paradoxus</name>
    <dbReference type="NCBI Taxonomy" id="34073"/>
    <lineage>
        <taxon>Bacteria</taxon>
        <taxon>Pseudomonadati</taxon>
        <taxon>Pseudomonadota</taxon>
        <taxon>Betaproteobacteria</taxon>
        <taxon>Burkholderiales</taxon>
        <taxon>Comamonadaceae</taxon>
        <taxon>Variovorax</taxon>
    </lineage>
</organism>
<evidence type="ECO:0000256" key="9">
    <source>
        <dbReference type="SAM" id="SignalP"/>
    </source>
</evidence>
<reference evidence="12 13" key="1">
    <citation type="submission" date="2019-10" db="EMBL/GenBank/DDBJ databases">
        <title>Complete genome sequence of Variovorax paradoxus 5C-2.</title>
        <authorList>
            <person name="Gogoleva N.E."/>
            <person name="Balkin A.S."/>
        </authorList>
    </citation>
    <scope>NUCLEOTIDE SEQUENCE [LARGE SCALE GENOMIC DNA]</scope>
    <source>
        <strain evidence="12 13">5C-2</strain>
    </source>
</reference>
<dbReference type="SUPFAM" id="SSF49584">
    <property type="entry name" value="Periplasmic chaperone C-domain"/>
    <property type="match status" value="1"/>
</dbReference>
<evidence type="ECO:0000256" key="8">
    <source>
        <dbReference type="RuleBase" id="RU003918"/>
    </source>
</evidence>
<dbReference type="Gene3D" id="2.60.40.10">
    <property type="entry name" value="Immunoglobulins"/>
    <property type="match status" value="2"/>
</dbReference>
<feature type="chain" id="PRO_5024940018" evidence="9">
    <location>
        <begin position="29"/>
        <end position="247"/>
    </location>
</feature>
<dbReference type="AlphaFoldDB" id="A0A5Q0M822"/>
<dbReference type="SUPFAM" id="SSF49354">
    <property type="entry name" value="PapD-like"/>
    <property type="match status" value="1"/>
</dbReference>
<dbReference type="InterPro" id="IPR008962">
    <property type="entry name" value="PapD-like_sf"/>
</dbReference>